<gene>
    <name evidence="3" type="ORF">tc2005_p080c</name>
</gene>
<sequence length="1409" mass="160176">MQDSTDAEHQRAHELGTQGNSDCETGMCVDEKHDIVVAQSLEELMETTEEEDFANLCNGTVHEDVSETILKPEWDTPEEVMKRIVDYTVSDFRAEEIFLETIERGKRNKSDERRERNKEFAIFIKAYMRELLDENGVKLDLSDEELYKLLPENFSPTSVFDVCMMATVGAAGTGKSVSVRNMQSRCMDMFTTSTANAASEGYTRGMTNMNHPQCRSHEQSCKTLIKTLSIPFSMPDAQEMINTISQKDQSEEAAFLYNMQEKLIKGGMNLTEEELGQEVRKLTICMLKSLRPLVALSFMQVKNNFVRFRDYKYRLGGLSESHQFYQDPEATFEWCNDIDEMELKYATKVELKQLLKEDRDKVPGMFHDKPLGPNCLLRKNIKEMVCDQDSYRRFCMSQNQSSSSGNSSQNNNHFPPIMSQQNIMMVEEDGLTPLYQLFFHSVMTVITNMMYNPPHHHLGPACWFSSGSDTQLGAVNSQSALSYIISNNYNTVVRANFFRRNQASQDSALSDVTRVVPLIIENNLQFTNEAVETLGFNAKMSSQIRDPGHCPTGKRFHGTHKDIHDYMASMVKSNRATIPVYDILTVSDKIIDISNNKPLCAKNSTEENPYGVEERGLSNIRMVSKTLIGKKAAWKQKIEKTYKFCMGEKWMPWSHPLEIMDRYHHNVQEDSLPAQRDVGDTSSALNYSAEHDSNLGRFKDKVYRKRRDMIVLERTVARRQKREDEIDEREREELAQAEEDAACETAELAEGVAIEEAVGERPKKKAIRKKVVKEDEKKKNEKLDLEIEIEAIEKDDRENWTRGDEGEAVRVTPPKRTKVFITMPAAKALTRTDHMQLRKQCAGIVEHLEVGKLYSQKACNSSRAGDQLAKFEYDWASDTVTIFSTLDFEGKGVKNIDGSYNMETLLLSALENEECVQLNMTFKRKRMFAAGKSIVKLDNKIEIVPRGVTGTVVEVMKDQTFNNTGSSAGFKLLIYGGIVHQFLLTQALEQMMGAPPSSVDGEMEMIGNLDERLAGQPPTDENIIMHQISSAYVYTVDEIKSAQYKGNISTFLDSFRTMITQIINVNKRWVREEKLTIYCHKNPFFRSRLLTNANKAVQLEMYGDVSLIFLGNHNHEAIGGLGRKIEYDAINQQNFFYKSAKTHPPTKINQWALTQHTNALQESQIVMRVGEVLIASSEPHDGKVNWHDIFGSRANNQEGAGRMSVVSQASKRNFGLMTKRNMPTKQDGDKHCYHKSFLTAVGDFMNFPPLWQPGAGPEGSDVIVKLSNGRKVSKVLFYDRTKNSATVKKEDVAQEQKQCVWDDSHVFAYPSPFIPDSAQTFHSAQGLTIKDKVFVNFESLTTQGSKKLIFDEDNSKAAVLVWATRADKPQNAQSANSEIMKSLFVKEGTVESEKARKRLKCMVRKEYMR</sequence>
<accession>A0A145VV14</accession>
<keyword evidence="1" id="KW-0175">Coiled coil</keyword>
<protein>
    <submittedName>
        <fullName evidence="3">Uncharacterized protein</fullName>
    </submittedName>
</protein>
<organism evidence="3">
    <name type="scientific">Abalone herpesvirus Taiwan/2005</name>
    <dbReference type="NCBI Taxonomy" id="1821058"/>
    <lineage>
        <taxon>Viruses</taxon>
        <taxon>Duplodnaviria</taxon>
        <taxon>Heunggongvirae</taxon>
        <taxon>Peploviricota</taxon>
        <taxon>Herviviricetes</taxon>
        <taxon>Herpesvirales</taxon>
    </lineage>
</organism>
<feature type="compositionally biased region" description="Basic and acidic residues" evidence="2">
    <location>
        <begin position="1"/>
        <end position="14"/>
    </location>
</feature>
<name>A0A145VV14_9VIRU</name>
<dbReference type="EMBL" id="KU096999">
    <property type="protein sequence ID" value="AMW36224.1"/>
    <property type="molecule type" value="Genomic_DNA"/>
</dbReference>
<proteinExistence type="predicted"/>
<feature type="coiled-coil region" evidence="1">
    <location>
        <begin position="712"/>
        <end position="747"/>
    </location>
</feature>
<evidence type="ECO:0000256" key="1">
    <source>
        <dbReference type="SAM" id="Coils"/>
    </source>
</evidence>
<reference evidence="3" key="1">
    <citation type="submission" date="2015-11" db="EMBL/GenBank/DDBJ databases">
        <authorList>
            <person name="Chen M.H."/>
            <person name="Kuo S.T."/>
            <person name="Chang P.H."/>
        </authorList>
    </citation>
    <scope>NUCLEOTIDE SEQUENCE</scope>
    <source>
        <strain evidence="3">Taiwan/2005</strain>
    </source>
</reference>
<evidence type="ECO:0000313" key="3">
    <source>
        <dbReference type="EMBL" id="AMW36224.1"/>
    </source>
</evidence>
<feature type="region of interest" description="Disordered" evidence="2">
    <location>
        <begin position="1"/>
        <end position="23"/>
    </location>
</feature>
<evidence type="ECO:0000256" key="2">
    <source>
        <dbReference type="SAM" id="MobiDB-lite"/>
    </source>
</evidence>